<organism evidence="2 3">
    <name type="scientific">Collybia nuda</name>
    <dbReference type="NCBI Taxonomy" id="64659"/>
    <lineage>
        <taxon>Eukaryota</taxon>
        <taxon>Fungi</taxon>
        <taxon>Dikarya</taxon>
        <taxon>Basidiomycota</taxon>
        <taxon>Agaricomycotina</taxon>
        <taxon>Agaricomycetes</taxon>
        <taxon>Agaricomycetidae</taxon>
        <taxon>Agaricales</taxon>
        <taxon>Tricholomatineae</taxon>
        <taxon>Clitocybaceae</taxon>
        <taxon>Collybia</taxon>
    </lineage>
</organism>
<keyword evidence="3" id="KW-1185">Reference proteome</keyword>
<reference evidence="2" key="1">
    <citation type="submission" date="2020-11" db="EMBL/GenBank/DDBJ databases">
        <authorList>
            <consortium name="DOE Joint Genome Institute"/>
            <person name="Ahrendt S."/>
            <person name="Riley R."/>
            <person name="Andreopoulos W."/>
            <person name="Labutti K."/>
            <person name="Pangilinan J."/>
            <person name="Ruiz-Duenas F.J."/>
            <person name="Barrasa J.M."/>
            <person name="Sanchez-Garcia M."/>
            <person name="Camarero S."/>
            <person name="Miyauchi S."/>
            <person name="Serrano A."/>
            <person name="Linde D."/>
            <person name="Babiker R."/>
            <person name="Drula E."/>
            <person name="Ayuso-Fernandez I."/>
            <person name="Pacheco R."/>
            <person name="Padilla G."/>
            <person name="Ferreira P."/>
            <person name="Barriuso J."/>
            <person name="Kellner H."/>
            <person name="Castanera R."/>
            <person name="Alfaro M."/>
            <person name="Ramirez L."/>
            <person name="Pisabarro A.G."/>
            <person name="Kuo A."/>
            <person name="Tritt A."/>
            <person name="Lipzen A."/>
            <person name="He G."/>
            <person name="Yan M."/>
            <person name="Ng V."/>
            <person name="Cullen D."/>
            <person name="Martin F."/>
            <person name="Rosso M.-N."/>
            <person name="Henrissat B."/>
            <person name="Hibbett D."/>
            <person name="Martinez A.T."/>
            <person name="Grigoriev I.V."/>
        </authorList>
    </citation>
    <scope>NUCLEOTIDE SEQUENCE</scope>
    <source>
        <strain evidence="2">CBS 247.69</strain>
    </source>
</reference>
<gene>
    <name evidence="2" type="ORF">BDZ94DRAFT_865664</name>
</gene>
<keyword evidence="1" id="KW-1133">Transmembrane helix</keyword>
<accession>A0A9P5Y245</accession>
<evidence type="ECO:0000313" key="2">
    <source>
        <dbReference type="EMBL" id="KAF9460857.1"/>
    </source>
</evidence>
<protein>
    <submittedName>
        <fullName evidence="2">Uncharacterized protein</fullName>
    </submittedName>
</protein>
<keyword evidence="1" id="KW-0472">Membrane</keyword>
<proteinExistence type="predicted"/>
<dbReference type="Proteomes" id="UP000807353">
    <property type="component" value="Unassembled WGS sequence"/>
</dbReference>
<feature type="transmembrane region" description="Helical" evidence="1">
    <location>
        <begin position="12"/>
        <end position="30"/>
    </location>
</feature>
<keyword evidence="1" id="KW-0812">Transmembrane</keyword>
<name>A0A9P5Y245_9AGAR</name>
<sequence length="88" mass="10622">MQRPTQTSTYDLIIYLVMLVIAWCCCHWLHQEIRKIPIRQYEHLKCITDCCRRYEQIIRPPINSLDVILQVCCNSVALLWNRYCPFAY</sequence>
<dbReference type="EMBL" id="MU150292">
    <property type="protein sequence ID" value="KAF9460857.1"/>
    <property type="molecule type" value="Genomic_DNA"/>
</dbReference>
<comment type="caution">
    <text evidence="2">The sequence shown here is derived from an EMBL/GenBank/DDBJ whole genome shotgun (WGS) entry which is preliminary data.</text>
</comment>
<evidence type="ECO:0000313" key="3">
    <source>
        <dbReference type="Proteomes" id="UP000807353"/>
    </source>
</evidence>
<dbReference type="AlphaFoldDB" id="A0A9P5Y245"/>
<evidence type="ECO:0000256" key="1">
    <source>
        <dbReference type="SAM" id="Phobius"/>
    </source>
</evidence>